<sequence length="126" mass="14314">MSSKTKPMRLILQSRRLYCSSSSKAKSRFTLLQGRRGVQIAALTAVAAGSGLLYIEWLTLDRAVHYKPDGVLPERGSEYIYVNAMVDQDDLVTQVKSKVHWRIKALEYILKDKDSESGEYVHVMHL</sequence>
<dbReference type="EnsemblMetazoa" id="XM_030986003">
    <property type="protein sequence ID" value="XP_030841863"/>
    <property type="gene ID" value="LOC584913"/>
</dbReference>
<dbReference type="GeneID" id="584913"/>
<dbReference type="Proteomes" id="UP000007110">
    <property type="component" value="Unassembled WGS sequence"/>
</dbReference>
<accession>A0A7M7SZ41</accession>
<evidence type="ECO:0000313" key="2">
    <source>
        <dbReference type="Proteomes" id="UP000007110"/>
    </source>
</evidence>
<dbReference type="AlphaFoldDB" id="A0A7M7SZ41"/>
<name>A0A7M7SZ41_STRPU</name>
<dbReference type="InParanoid" id="A0A7M7SZ41"/>
<dbReference type="KEGG" id="spu:584913"/>
<keyword evidence="2" id="KW-1185">Reference proteome</keyword>
<reference evidence="1" key="2">
    <citation type="submission" date="2021-01" db="UniProtKB">
        <authorList>
            <consortium name="EnsemblMetazoa"/>
        </authorList>
    </citation>
    <scope>IDENTIFICATION</scope>
</reference>
<protein>
    <submittedName>
        <fullName evidence="1">Uncharacterized protein</fullName>
    </submittedName>
</protein>
<reference evidence="2" key="1">
    <citation type="submission" date="2015-02" db="EMBL/GenBank/DDBJ databases">
        <title>Genome sequencing for Strongylocentrotus purpuratus.</title>
        <authorList>
            <person name="Murali S."/>
            <person name="Liu Y."/>
            <person name="Vee V."/>
            <person name="English A."/>
            <person name="Wang M."/>
            <person name="Skinner E."/>
            <person name="Han Y."/>
            <person name="Muzny D.M."/>
            <person name="Worley K.C."/>
            <person name="Gibbs R.A."/>
        </authorList>
    </citation>
    <scope>NUCLEOTIDE SEQUENCE</scope>
</reference>
<dbReference type="RefSeq" id="XP_030841863.1">
    <property type="nucleotide sequence ID" value="XM_030986003.1"/>
</dbReference>
<evidence type="ECO:0000313" key="1">
    <source>
        <dbReference type="EnsemblMetazoa" id="XP_030841863"/>
    </source>
</evidence>
<proteinExistence type="predicted"/>
<organism evidence="1 2">
    <name type="scientific">Strongylocentrotus purpuratus</name>
    <name type="common">Purple sea urchin</name>
    <dbReference type="NCBI Taxonomy" id="7668"/>
    <lineage>
        <taxon>Eukaryota</taxon>
        <taxon>Metazoa</taxon>
        <taxon>Echinodermata</taxon>
        <taxon>Eleutherozoa</taxon>
        <taxon>Echinozoa</taxon>
        <taxon>Echinoidea</taxon>
        <taxon>Euechinoidea</taxon>
        <taxon>Echinacea</taxon>
        <taxon>Camarodonta</taxon>
        <taxon>Echinidea</taxon>
        <taxon>Strongylocentrotidae</taxon>
        <taxon>Strongylocentrotus</taxon>
    </lineage>
</organism>